<accession>A0AAD3Y601</accession>
<dbReference type="PIRSF" id="PIRSF007948">
    <property type="entry name" value="Wound-induced_Wun1"/>
    <property type="match status" value="1"/>
</dbReference>
<dbReference type="InterPro" id="IPR032710">
    <property type="entry name" value="NTF2-like_dom_sf"/>
</dbReference>
<dbReference type="Pfam" id="PF07107">
    <property type="entry name" value="WI12"/>
    <property type="match status" value="1"/>
</dbReference>
<dbReference type="Proteomes" id="UP001279734">
    <property type="component" value="Unassembled WGS sequence"/>
</dbReference>
<dbReference type="InterPro" id="IPR016533">
    <property type="entry name" value="Wound-induced_1/12_sub"/>
</dbReference>
<keyword evidence="2" id="KW-1185">Reference proteome</keyword>
<dbReference type="SUPFAM" id="SSF54427">
    <property type="entry name" value="NTF2-like"/>
    <property type="match status" value="1"/>
</dbReference>
<sequence length="125" mass="13147">MRLLTGAEESDFSFVFVPQSIAAFGSIVLAEGCDRTCSISWVHAWTVSDGVITQVREYFNTSVTVTRLGSSSSSNIKSSPSDTASSSSLASLITSAASSGHCQPVWESRLSNRIGKSVPGLVLAL</sequence>
<organism evidence="1 2">
    <name type="scientific">Nepenthes gracilis</name>
    <name type="common">Slender pitcher plant</name>
    <dbReference type="NCBI Taxonomy" id="150966"/>
    <lineage>
        <taxon>Eukaryota</taxon>
        <taxon>Viridiplantae</taxon>
        <taxon>Streptophyta</taxon>
        <taxon>Embryophyta</taxon>
        <taxon>Tracheophyta</taxon>
        <taxon>Spermatophyta</taxon>
        <taxon>Magnoliopsida</taxon>
        <taxon>eudicotyledons</taxon>
        <taxon>Gunneridae</taxon>
        <taxon>Pentapetalae</taxon>
        <taxon>Caryophyllales</taxon>
        <taxon>Nepenthaceae</taxon>
        <taxon>Nepenthes</taxon>
    </lineage>
</organism>
<evidence type="ECO:0000313" key="2">
    <source>
        <dbReference type="Proteomes" id="UP001279734"/>
    </source>
</evidence>
<dbReference type="Gene3D" id="3.10.450.50">
    <property type="match status" value="1"/>
</dbReference>
<comment type="caution">
    <text evidence="1">The sequence shown here is derived from an EMBL/GenBank/DDBJ whole genome shotgun (WGS) entry which is preliminary data.</text>
</comment>
<evidence type="ECO:0000313" key="1">
    <source>
        <dbReference type="EMBL" id="GMH30538.1"/>
    </source>
</evidence>
<dbReference type="PANTHER" id="PTHR33703">
    <property type="entry name" value="OS07G0691300 PROTEIN"/>
    <property type="match status" value="1"/>
</dbReference>
<gene>
    <name evidence="1" type="ORF">Nepgr_032381</name>
</gene>
<name>A0AAD3Y601_NEPGR</name>
<evidence type="ECO:0008006" key="3">
    <source>
        <dbReference type="Google" id="ProtNLM"/>
    </source>
</evidence>
<protein>
    <recommendedName>
        <fullName evidence="3">Wound-induced protein 1</fullName>
    </recommendedName>
</protein>
<dbReference type="EMBL" id="BSYO01000038">
    <property type="protein sequence ID" value="GMH30538.1"/>
    <property type="molecule type" value="Genomic_DNA"/>
</dbReference>
<reference evidence="1" key="1">
    <citation type="submission" date="2023-05" db="EMBL/GenBank/DDBJ databases">
        <title>Nepenthes gracilis genome sequencing.</title>
        <authorList>
            <person name="Fukushima K."/>
        </authorList>
    </citation>
    <scope>NUCLEOTIDE SEQUENCE</scope>
    <source>
        <strain evidence="1">SING2019-196</strain>
    </source>
</reference>
<dbReference type="PANTHER" id="PTHR33703:SF1">
    <property type="entry name" value="WOUND-INDUCED PROTEIN 1"/>
    <property type="match status" value="1"/>
</dbReference>
<proteinExistence type="predicted"/>
<dbReference type="InterPro" id="IPR009798">
    <property type="entry name" value="Wun1-like"/>
</dbReference>
<dbReference type="AlphaFoldDB" id="A0AAD3Y601"/>